<feature type="compositionally biased region" description="Basic and acidic residues" evidence="1">
    <location>
        <begin position="261"/>
        <end position="286"/>
    </location>
</feature>
<dbReference type="Pfam" id="PF04795">
    <property type="entry name" value="PAPA-1"/>
    <property type="match status" value="1"/>
</dbReference>
<feature type="compositionally biased region" description="Basic residues" evidence="1">
    <location>
        <begin position="23"/>
        <end position="36"/>
    </location>
</feature>
<evidence type="ECO:0000259" key="2">
    <source>
        <dbReference type="SMART" id="SM01406"/>
    </source>
</evidence>
<keyword evidence="4" id="KW-1185">Reference proteome</keyword>
<dbReference type="InterPro" id="IPR007529">
    <property type="entry name" value="Znf_HIT"/>
</dbReference>
<dbReference type="AlphaFoldDB" id="A0A1I8PM38"/>
<reference evidence="3" key="1">
    <citation type="submission" date="2020-05" db="UniProtKB">
        <authorList>
            <consortium name="EnsemblMetazoa"/>
        </authorList>
    </citation>
    <scope>IDENTIFICATION</scope>
    <source>
        <strain evidence="3">USDA</strain>
    </source>
</reference>
<feature type="region of interest" description="Disordered" evidence="1">
    <location>
        <begin position="1"/>
        <end position="49"/>
    </location>
</feature>
<dbReference type="Proteomes" id="UP000095300">
    <property type="component" value="Unassembled WGS sequence"/>
</dbReference>
<protein>
    <recommendedName>
        <fullName evidence="2">INO80 complex subunit B-like conserved region domain-containing protein</fullName>
    </recommendedName>
</protein>
<evidence type="ECO:0000256" key="1">
    <source>
        <dbReference type="SAM" id="MobiDB-lite"/>
    </source>
</evidence>
<dbReference type="VEuPathDB" id="VectorBase:SCAU009328"/>
<dbReference type="Pfam" id="PF04438">
    <property type="entry name" value="zf-HIT"/>
    <property type="match status" value="1"/>
</dbReference>
<organism evidence="3 4">
    <name type="scientific">Stomoxys calcitrans</name>
    <name type="common">Stable fly</name>
    <name type="synonym">Conops calcitrans</name>
    <dbReference type="NCBI Taxonomy" id="35570"/>
    <lineage>
        <taxon>Eukaryota</taxon>
        <taxon>Metazoa</taxon>
        <taxon>Ecdysozoa</taxon>
        <taxon>Arthropoda</taxon>
        <taxon>Hexapoda</taxon>
        <taxon>Insecta</taxon>
        <taxon>Pterygota</taxon>
        <taxon>Neoptera</taxon>
        <taxon>Endopterygota</taxon>
        <taxon>Diptera</taxon>
        <taxon>Brachycera</taxon>
        <taxon>Muscomorpha</taxon>
        <taxon>Muscoidea</taxon>
        <taxon>Muscidae</taxon>
        <taxon>Stomoxys</taxon>
    </lineage>
</organism>
<dbReference type="InterPro" id="IPR006880">
    <property type="entry name" value="INO80B_C"/>
</dbReference>
<evidence type="ECO:0000313" key="4">
    <source>
        <dbReference type="Proteomes" id="UP000095300"/>
    </source>
</evidence>
<feature type="compositionally biased region" description="Low complexity" evidence="1">
    <location>
        <begin position="150"/>
        <end position="162"/>
    </location>
</feature>
<sequence length="375" mass="42759">MDNARITKDKMAKKEKGEELHKDKTRKKRKNHKSSKIKTLETAPLTQSPNFQQVVEEEFGEQEVVEEQVVEEEVVVDGDYPSRMPSTEIDINESIIYNEEIVDIEVEEVTLDYSMESSRMEEESVDQVIETIEKVKKPNKKNELLQTPLNKASSSTAASSNAKKSKKRRESGTSSEEERWLTAIESGKLEDVEDVELRKIKDPKLMTARQRAMYDRNNETESAPGFTEALIALPTGYKEKEKPQTAEEIQKAALKILRRKQQADEKREKDKKKTMDRLLKKQESKNRSSAKPKTAKEAIPVISYRNTAEGSFLNLPLGMEFPLQPQTPKEPPPKQLCGIQGCGQPKVYNCSKTNMPLCSFACYRKNVQSLKNIIC</sequence>
<dbReference type="EnsemblMetazoa" id="SCAU009328-RA">
    <property type="protein sequence ID" value="SCAU009328-PA"/>
    <property type="gene ID" value="SCAU009328"/>
</dbReference>
<dbReference type="PANTHER" id="PTHR21561:SF12">
    <property type="entry name" value="INO80 COMPLEX SUBUNIT B"/>
    <property type="match status" value="1"/>
</dbReference>
<feature type="compositionally biased region" description="Basic and acidic residues" evidence="1">
    <location>
        <begin position="1"/>
        <end position="22"/>
    </location>
</feature>
<dbReference type="KEGG" id="scac:106086632"/>
<feature type="domain" description="INO80 complex subunit B-like conserved region" evidence="2">
    <location>
        <begin position="247"/>
        <end position="319"/>
    </location>
</feature>
<dbReference type="GO" id="GO:0006338">
    <property type="term" value="P:chromatin remodeling"/>
    <property type="evidence" value="ECO:0007669"/>
    <property type="project" value="InterPro"/>
</dbReference>
<feature type="region of interest" description="Disordered" evidence="1">
    <location>
        <begin position="258"/>
        <end position="295"/>
    </location>
</feature>
<dbReference type="OrthoDB" id="2021186at2759"/>
<feature type="region of interest" description="Disordered" evidence="1">
    <location>
        <begin position="139"/>
        <end position="179"/>
    </location>
</feature>
<name>A0A1I8PM38_STOCA</name>
<dbReference type="STRING" id="35570.A0A1I8PM38"/>
<gene>
    <name evidence="3" type="primary">106086632</name>
</gene>
<dbReference type="CDD" id="cd23021">
    <property type="entry name" value="zf-HIT_IN80B"/>
    <property type="match status" value="1"/>
</dbReference>
<evidence type="ECO:0000313" key="3">
    <source>
        <dbReference type="EnsemblMetazoa" id="SCAU009328-PA"/>
    </source>
</evidence>
<accession>A0A1I8PM38</accession>
<proteinExistence type="predicted"/>
<dbReference type="GO" id="GO:0031011">
    <property type="term" value="C:Ino80 complex"/>
    <property type="evidence" value="ECO:0007669"/>
    <property type="project" value="InterPro"/>
</dbReference>
<dbReference type="SMART" id="SM01406">
    <property type="entry name" value="PAPA-1"/>
    <property type="match status" value="1"/>
</dbReference>
<dbReference type="InterPro" id="IPR029523">
    <property type="entry name" value="INO80B/Ies2"/>
</dbReference>
<dbReference type="PANTHER" id="PTHR21561">
    <property type="entry name" value="INO80 COMPLEX SUBUNIT B"/>
    <property type="match status" value="1"/>
</dbReference>